<sequence length="331" mass="35074">MTPGEALPAAADPTRALSLPEITYLNNVGALFRSAPGYRASQDALDTALRAAERFRAEGVAWPEITRALGIPQDELRHRLAETTRKPHPGLPAPGVPATRTHWHAPPFAGLMDQQGSSSISTPSPQSFFSPTPTPSPAYEANVITPSALTRRLLFIAGDPRPGRNNFGPEVAEIRAVLSGSYVGVTEMSSASLAEFSPALDLHAPAALHVAAHSSFGGIHLTQAGGDLCVALEAFVEQIARVRLPPRLAVLNFCHSSALAAEMARTVTTVIGWPHSLSDHEARTFTGQLYRSLVTRRSVGESCKDAEAALAGPHPDAPPPDLYGSAVTHVF</sequence>
<comment type="caution">
    <text evidence="2">The sequence shown here is derived from an EMBL/GenBank/DDBJ whole genome shotgun (WGS) entry which is preliminary data.</text>
</comment>
<feature type="region of interest" description="Disordered" evidence="1">
    <location>
        <begin position="106"/>
        <end position="140"/>
    </location>
</feature>
<evidence type="ECO:0000256" key="1">
    <source>
        <dbReference type="SAM" id="MobiDB-lite"/>
    </source>
</evidence>
<keyword evidence="3" id="KW-1185">Reference proteome</keyword>
<dbReference type="RefSeq" id="WP_189964093.1">
    <property type="nucleotide sequence ID" value="NZ_BMVL01000001.1"/>
</dbReference>
<reference evidence="2 3" key="1">
    <citation type="submission" date="2021-03" db="EMBL/GenBank/DDBJ databases">
        <title>Genomic Encyclopedia of Type Strains, Phase IV (KMG-IV): sequencing the most valuable type-strain genomes for metagenomic binning, comparative biology and taxonomic classification.</title>
        <authorList>
            <person name="Goeker M."/>
        </authorList>
    </citation>
    <scope>NUCLEOTIDE SEQUENCE [LARGE SCALE GENOMIC DNA]</scope>
    <source>
        <strain evidence="2 3">DSM 40526</strain>
    </source>
</reference>
<evidence type="ECO:0000313" key="2">
    <source>
        <dbReference type="EMBL" id="MBP2036173.1"/>
    </source>
</evidence>
<dbReference type="EMBL" id="JAGGLQ010000003">
    <property type="protein sequence ID" value="MBP2036173.1"/>
    <property type="molecule type" value="Genomic_DNA"/>
</dbReference>
<protein>
    <recommendedName>
        <fullName evidence="4">CHAT domain-containing protein</fullName>
    </recommendedName>
</protein>
<dbReference type="Proteomes" id="UP001519310">
    <property type="component" value="Unassembled WGS sequence"/>
</dbReference>
<name>A0ABS4L1L7_STRAV</name>
<accession>A0ABS4L1L7</accession>
<evidence type="ECO:0008006" key="4">
    <source>
        <dbReference type="Google" id="ProtNLM"/>
    </source>
</evidence>
<feature type="compositionally biased region" description="Low complexity" evidence="1">
    <location>
        <begin position="117"/>
        <end position="131"/>
    </location>
</feature>
<proteinExistence type="predicted"/>
<organism evidence="2 3">
    <name type="scientific">Streptomyces avidinii</name>
    <dbReference type="NCBI Taxonomy" id="1895"/>
    <lineage>
        <taxon>Bacteria</taxon>
        <taxon>Bacillati</taxon>
        <taxon>Actinomycetota</taxon>
        <taxon>Actinomycetes</taxon>
        <taxon>Kitasatosporales</taxon>
        <taxon>Streptomycetaceae</taxon>
        <taxon>Streptomyces</taxon>
    </lineage>
</organism>
<gene>
    <name evidence="2" type="ORF">J2Z77_001964</name>
</gene>
<evidence type="ECO:0000313" key="3">
    <source>
        <dbReference type="Proteomes" id="UP001519310"/>
    </source>
</evidence>